<dbReference type="PANTHER" id="PTHR33608">
    <property type="entry name" value="BLL2464 PROTEIN"/>
    <property type="match status" value="1"/>
</dbReference>
<feature type="non-terminal residue" evidence="2">
    <location>
        <position position="1"/>
    </location>
</feature>
<gene>
    <name evidence="2" type="ORF">MNBD_PLANCTO03-1358</name>
</gene>
<dbReference type="PANTHER" id="PTHR33608:SF7">
    <property type="entry name" value="DUF58 DOMAIN-CONTAINING PROTEIN"/>
    <property type="match status" value="1"/>
</dbReference>
<dbReference type="InterPro" id="IPR002881">
    <property type="entry name" value="DUF58"/>
</dbReference>
<evidence type="ECO:0000259" key="1">
    <source>
        <dbReference type="Pfam" id="PF01882"/>
    </source>
</evidence>
<dbReference type="AlphaFoldDB" id="A0A3B1DF66"/>
<name>A0A3B1DF66_9ZZZZ</name>
<accession>A0A3B1DF66</accession>
<reference evidence="2" key="1">
    <citation type="submission" date="2018-06" db="EMBL/GenBank/DDBJ databases">
        <authorList>
            <person name="Zhirakovskaya E."/>
        </authorList>
    </citation>
    <scope>NUCLEOTIDE SEQUENCE</scope>
</reference>
<organism evidence="2">
    <name type="scientific">hydrothermal vent metagenome</name>
    <dbReference type="NCBI Taxonomy" id="652676"/>
    <lineage>
        <taxon>unclassified sequences</taxon>
        <taxon>metagenomes</taxon>
        <taxon>ecological metagenomes</taxon>
    </lineage>
</organism>
<sequence>AWRQVVGALSTHPVEKPTNLGRAVDQVIAKVSNRCLIALVSDLFQDPADIRAAMARVKHKGHDLIAFQMLDRAEREFAFAEAAPFEGLEGEGVVKVEPRAVRQAYLDAIEKHLEAVEKITRGFGFDYQLVDTHDWLGPPLAAFVARRNAQIKRSKYG</sequence>
<dbReference type="EMBL" id="UOGK01000241">
    <property type="protein sequence ID" value="VAX39442.1"/>
    <property type="molecule type" value="Genomic_DNA"/>
</dbReference>
<proteinExistence type="predicted"/>
<protein>
    <recommendedName>
        <fullName evidence="1">DUF58 domain-containing protein</fullName>
    </recommendedName>
</protein>
<dbReference type="Pfam" id="PF01882">
    <property type="entry name" value="DUF58"/>
    <property type="match status" value="1"/>
</dbReference>
<evidence type="ECO:0000313" key="2">
    <source>
        <dbReference type="EMBL" id="VAX39442.1"/>
    </source>
</evidence>
<feature type="domain" description="DUF58" evidence="1">
    <location>
        <begin position="9"/>
        <end position="112"/>
    </location>
</feature>